<protein>
    <recommendedName>
        <fullName evidence="4">Secreted protein</fullName>
    </recommendedName>
</protein>
<name>A0AAN9LIX4_CANGL</name>
<evidence type="ECO:0000313" key="3">
    <source>
        <dbReference type="Proteomes" id="UP001367508"/>
    </source>
</evidence>
<gene>
    <name evidence="2" type="ORF">VNO77_17357</name>
</gene>
<dbReference type="Proteomes" id="UP001367508">
    <property type="component" value="Unassembled WGS sequence"/>
</dbReference>
<dbReference type="EMBL" id="JAYMYQ010000004">
    <property type="protein sequence ID" value="KAK7336809.1"/>
    <property type="molecule type" value="Genomic_DNA"/>
</dbReference>
<organism evidence="2 3">
    <name type="scientific">Canavalia gladiata</name>
    <name type="common">Sword bean</name>
    <name type="synonym">Dolichos gladiatus</name>
    <dbReference type="NCBI Taxonomy" id="3824"/>
    <lineage>
        <taxon>Eukaryota</taxon>
        <taxon>Viridiplantae</taxon>
        <taxon>Streptophyta</taxon>
        <taxon>Embryophyta</taxon>
        <taxon>Tracheophyta</taxon>
        <taxon>Spermatophyta</taxon>
        <taxon>Magnoliopsida</taxon>
        <taxon>eudicotyledons</taxon>
        <taxon>Gunneridae</taxon>
        <taxon>Pentapetalae</taxon>
        <taxon>rosids</taxon>
        <taxon>fabids</taxon>
        <taxon>Fabales</taxon>
        <taxon>Fabaceae</taxon>
        <taxon>Papilionoideae</taxon>
        <taxon>50 kb inversion clade</taxon>
        <taxon>NPAAA clade</taxon>
        <taxon>indigoferoid/millettioid clade</taxon>
        <taxon>Phaseoleae</taxon>
        <taxon>Canavalia</taxon>
    </lineage>
</organism>
<comment type="caution">
    <text evidence="2">The sequence shown here is derived from an EMBL/GenBank/DDBJ whole genome shotgun (WGS) entry which is preliminary data.</text>
</comment>
<keyword evidence="3" id="KW-1185">Reference proteome</keyword>
<evidence type="ECO:0008006" key="4">
    <source>
        <dbReference type="Google" id="ProtNLM"/>
    </source>
</evidence>
<accession>A0AAN9LIX4</accession>
<feature type="signal peptide" evidence="1">
    <location>
        <begin position="1"/>
        <end position="21"/>
    </location>
</feature>
<proteinExistence type="predicted"/>
<dbReference type="AlphaFoldDB" id="A0AAN9LIX4"/>
<sequence length="154" mass="17168">MKAGLVLHPCLIVSAATSVLAVNGILKEGAFIAFHGQCMAETINHIENLGILGNKEATKLVGELSRCLVASEEKSNARKSPRTRARIWTVHWWPIAFRIIGCVCSTVVPSQLDNMLFRVLHVTDSHICQHASRMWAPQPSDGLSRCDWWVRKRV</sequence>
<evidence type="ECO:0000256" key="1">
    <source>
        <dbReference type="SAM" id="SignalP"/>
    </source>
</evidence>
<feature type="chain" id="PRO_5042857420" description="Secreted protein" evidence="1">
    <location>
        <begin position="22"/>
        <end position="154"/>
    </location>
</feature>
<evidence type="ECO:0000313" key="2">
    <source>
        <dbReference type="EMBL" id="KAK7336809.1"/>
    </source>
</evidence>
<reference evidence="2 3" key="1">
    <citation type="submission" date="2024-01" db="EMBL/GenBank/DDBJ databases">
        <title>The genomes of 5 underutilized Papilionoideae crops provide insights into root nodulation and disease resistanc.</title>
        <authorList>
            <person name="Jiang F."/>
        </authorList>
    </citation>
    <scope>NUCLEOTIDE SEQUENCE [LARGE SCALE GENOMIC DNA]</scope>
    <source>
        <strain evidence="2">LVBAO_FW01</strain>
        <tissue evidence="2">Leaves</tissue>
    </source>
</reference>
<keyword evidence="1" id="KW-0732">Signal</keyword>